<sequence length="91" mass="10792">MENWERGIYKYLKRCVAAMAWRWKNKVLVNEEEAERILLIPLTNSKQTDEVLITEDTNELGYNSTTQTEDRSNYSTNLWNLKVPSKIRINL</sequence>
<gene>
    <name evidence="1" type="ORF">EPI10_015039</name>
</gene>
<keyword evidence="2" id="KW-1185">Reference proteome</keyword>
<evidence type="ECO:0000313" key="2">
    <source>
        <dbReference type="Proteomes" id="UP000325315"/>
    </source>
</evidence>
<accession>A0A5B6VJH8</accession>
<protein>
    <submittedName>
        <fullName evidence="1">Uncharacterized protein</fullName>
    </submittedName>
</protein>
<reference evidence="2" key="1">
    <citation type="journal article" date="2019" name="Plant Biotechnol. J.">
        <title>Genome sequencing of the Australian wild diploid species Gossypium australe highlights disease resistance and delayed gland morphogenesis.</title>
        <authorList>
            <person name="Cai Y."/>
            <person name="Cai X."/>
            <person name="Wang Q."/>
            <person name="Wang P."/>
            <person name="Zhang Y."/>
            <person name="Cai C."/>
            <person name="Xu Y."/>
            <person name="Wang K."/>
            <person name="Zhou Z."/>
            <person name="Wang C."/>
            <person name="Geng S."/>
            <person name="Li B."/>
            <person name="Dong Q."/>
            <person name="Hou Y."/>
            <person name="Wang H."/>
            <person name="Ai P."/>
            <person name="Liu Z."/>
            <person name="Yi F."/>
            <person name="Sun M."/>
            <person name="An G."/>
            <person name="Cheng J."/>
            <person name="Zhang Y."/>
            <person name="Shi Q."/>
            <person name="Xie Y."/>
            <person name="Shi X."/>
            <person name="Chang Y."/>
            <person name="Huang F."/>
            <person name="Chen Y."/>
            <person name="Hong S."/>
            <person name="Mi L."/>
            <person name="Sun Q."/>
            <person name="Zhang L."/>
            <person name="Zhou B."/>
            <person name="Peng R."/>
            <person name="Zhang X."/>
            <person name="Liu F."/>
        </authorList>
    </citation>
    <scope>NUCLEOTIDE SEQUENCE [LARGE SCALE GENOMIC DNA]</scope>
    <source>
        <strain evidence="2">cv. PA1801</strain>
    </source>
</reference>
<dbReference type="Proteomes" id="UP000325315">
    <property type="component" value="Unassembled WGS sequence"/>
</dbReference>
<name>A0A5B6VJH8_9ROSI</name>
<dbReference type="AlphaFoldDB" id="A0A5B6VJH8"/>
<evidence type="ECO:0000313" key="1">
    <source>
        <dbReference type="EMBL" id="KAA3469231.1"/>
    </source>
</evidence>
<proteinExistence type="predicted"/>
<dbReference type="EMBL" id="SMMG02000006">
    <property type="protein sequence ID" value="KAA3469231.1"/>
    <property type="molecule type" value="Genomic_DNA"/>
</dbReference>
<comment type="caution">
    <text evidence="1">The sequence shown here is derived from an EMBL/GenBank/DDBJ whole genome shotgun (WGS) entry which is preliminary data.</text>
</comment>
<organism evidence="1 2">
    <name type="scientific">Gossypium australe</name>
    <dbReference type="NCBI Taxonomy" id="47621"/>
    <lineage>
        <taxon>Eukaryota</taxon>
        <taxon>Viridiplantae</taxon>
        <taxon>Streptophyta</taxon>
        <taxon>Embryophyta</taxon>
        <taxon>Tracheophyta</taxon>
        <taxon>Spermatophyta</taxon>
        <taxon>Magnoliopsida</taxon>
        <taxon>eudicotyledons</taxon>
        <taxon>Gunneridae</taxon>
        <taxon>Pentapetalae</taxon>
        <taxon>rosids</taxon>
        <taxon>malvids</taxon>
        <taxon>Malvales</taxon>
        <taxon>Malvaceae</taxon>
        <taxon>Malvoideae</taxon>
        <taxon>Gossypium</taxon>
    </lineage>
</organism>